<keyword evidence="6 8" id="KW-0378">Hydrolase</keyword>
<comment type="subcellular location">
    <subcellularLocation>
        <location evidence="2">Cell membrane</location>
        <topology evidence="2">Single-pass type II membrane protein</topology>
    </subcellularLocation>
    <subcellularLocation>
        <location evidence="9">Membrane</location>
        <topology evidence="9">Single-pass type II membrane protein</topology>
    </subcellularLocation>
</comment>
<dbReference type="PROSITE" id="PS00761">
    <property type="entry name" value="SPASE_I_3"/>
    <property type="match status" value="1"/>
</dbReference>
<dbReference type="EC" id="3.4.21.89" evidence="4 8"/>
<gene>
    <name evidence="12" type="primary">lepB</name>
    <name evidence="12" type="ORF">L0M99_07930</name>
</gene>
<feature type="compositionally biased region" description="Polar residues" evidence="10">
    <location>
        <begin position="106"/>
        <end position="125"/>
    </location>
</feature>
<evidence type="ECO:0000256" key="4">
    <source>
        <dbReference type="ARBA" id="ARBA00013208"/>
    </source>
</evidence>
<dbReference type="CDD" id="cd06530">
    <property type="entry name" value="S26_SPase_I"/>
    <property type="match status" value="1"/>
</dbReference>
<dbReference type="RefSeq" id="WP_024059762.1">
    <property type="nucleotide sequence ID" value="NZ_JAGZVZ010000002.1"/>
</dbReference>
<feature type="domain" description="Peptidase S26" evidence="11">
    <location>
        <begin position="149"/>
        <end position="300"/>
    </location>
</feature>
<evidence type="ECO:0000256" key="3">
    <source>
        <dbReference type="ARBA" id="ARBA00009370"/>
    </source>
</evidence>
<dbReference type="PANTHER" id="PTHR43390:SF1">
    <property type="entry name" value="CHLOROPLAST PROCESSING PEPTIDASE"/>
    <property type="match status" value="1"/>
</dbReference>
<keyword evidence="8" id="KW-0472">Membrane</keyword>
<proteinExistence type="inferred from homology"/>
<dbReference type="SUPFAM" id="SSF51306">
    <property type="entry name" value="LexA/Signal peptidase"/>
    <property type="match status" value="1"/>
</dbReference>
<evidence type="ECO:0000259" key="11">
    <source>
        <dbReference type="Pfam" id="PF10502"/>
    </source>
</evidence>
<dbReference type="Pfam" id="PF10502">
    <property type="entry name" value="Peptidase_S26"/>
    <property type="match status" value="1"/>
</dbReference>
<dbReference type="InterPro" id="IPR000223">
    <property type="entry name" value="Pept_S26A_signal_pept_1"/>
</dbReference>
<evidence type="ECO:0000313" key="12">
    <source>
        <dbReference type="EMBL" id="MCG4618414.1"/>
    </source>
</evidence>
<feature type="region of interest" description="Disordered" evidence="10">
    <location>
        <begin position="1"/>
        <end position="125"/>
    </location>
</feature>
<protein>
    <recommendedName>
        <fullName evidence="4 8">Signal peptidase I</fullName>
        <ecNumber evidence="4 8">3.4.21.89</ecNumber>
    </recommendedName>
</protein>
<comment type="catalytic activity">
    <reaction evidence="1 8">
        <text>Cleavage of hydrophobic, N-terminal signal or leader sequences from secreted and periplasmic proteins.</text>
        <dbReference type="EC" id="3.4.21.89"/>
    </reaction>
</comment>
<keyword evidence="5 8" id="KW-0645">Protease</keyword>
<feature type="active site" evidence="7">
    <location>
        <position position="178"/>
    </location>
</feature>
<evidence type="ECO:0000256" key="7">
    <source>
        <dbReference type="PIRSR" id="PIRSR600223-1"/>
    </source>
</evidence>
<dbReference type="InterPro" id="IPR019756">
    <property type="entry name" value="Pept_S26A_signal_pept_1_Ser-AS"/>
</dbReference>
<evidence type="ECO:0000256" key="9">
    <source>
        <dbReference type="RuleBase" id="RU362042"/>
    </source>
</evidence>
<evidence type="ECO:0000256" key="8">
    <source>
        <dbReference type="RuleBase" id="RU003993"/>
    </source>
</evidence>
<dbReference type="InterPro" id="IPR019758">
    <property type="entry name" value="Pept_S26A_signal_pept_1_CS"/>
</dbReference>
<dbReference type="PANTHER" id="PTHR43390">
    <property type="entry name" value="SIGNAL PEPTIDASE I"/>
    <property type="match status" value="1"/>
</dbReference>
<evidence type="ECO:0000256" key="2">
    <source>
        <dbReference type="ARBA" id="ARBA00004401"/>
    </source>
</evidence>
<organism evidence="12 13">
    <name type="scientific">Varibaculum cambriense</name>
    <dbReference type="NCBI Taxonomy" id="184870"/>
    <lineage>
        <taxon>Bacteria</taxon>
        <taxon>Bacillati</taxon>
        <taxon>Actinomycetota</taxon>
        <taxon>Actinomycetes</taxon>
        <taxon>Actinomycetales</taxon>
        <taxon>Actinomycetaceae</taxon>
        <taxon>Varibaculum</taxon>
    </lineage>
</organism>
<accession>A0AAJ1EXT3</accession>
<dbReference type="AlphaFoldDB" id="A0AAJ1EXT3"/>
<keyword evidence="8" id="KW-1133">Transmembrane helix</keyword>
<comment type="caution">
    <text evidence="12">The sequence shown here is derived from an EMBL/GenBank/DDBJ whole genome shotgun (WGS) entry which is preliminary data.</text>
</comment>
<dbReference type="Gene3D" id="2.10.109.10">
    <property type="entry name" value="Umud Fragment, subunit A"/>
    <property type="match status" value="1"/>
</dbReference>
<evidence type="ECO:0000256" key="1">
    <source>
        <dbReference type="ARBA" id="ARBA00000677"/>
    </source>
</evidence>
<dbReference type="Proteomes" id="UP001200537">
    <property type="component" value="Unassembled WGS sequence"/>
</dbReference>
<keyword evidence="8" id="KW-0812">Transmembrane</keyword>
<comment type="similarity">
    <text evidence="3 9">Belongs to the peptidase S26 family.</text>
</comment>
<evidence type="ECO:0000256" key="5">
    <source>
        <dbReference type="ARBA" id="ARBA00022670"/>
    </source>
</evidence>
<evidence type="ECO:0000256" key="10">
    <source>
        <dbReference type="SAM" id="MobiDB-lite"/>
    </source>
</evidence>
<feature type="transmembrane region" description="Helical" evidence="8">
    <location>
        <begin position="146"/>
        <end position="172"/>
    </location>
</feature>
<dbReference type="InterPro" id="IPR019533">
    <property type="entry name" value="Peptidase_S26"/>
</dbReference>
<feature type="compositionally biased region" description="Basic and acidic residues" evidence="10">
    <location>
        <begin position="83"/>
        <end position="93"/>
    </location>
</feature>
<dbReference type="GO" id="GO:0009003">
    <property type="term" value="F:signal peptidase activity"/>
    <property type="evidence" value="ECO:0007669"/>
    <property type="project" value="UniProtKB-EC"/>
</dbReference>
<dbReference type="NCBIfam" id="TIGR02227">
    <property type="entry name" value="sigpep_I_bact"/>
    <property type="match status" value="1"/>
</dbReference>
<dbReference type="EMBL" id="JAKNHJ010000016">
    <property type="protein sequence ID" value="MCG4618414.1"/>
    <property type="molecule type" value="Genomic_DNA"/>
</dbReference>
<dbReference type="InterPro" id="IPR036286">
    <property type="entry name" value="LexA/Signal_pep-like_sf"/>
</dbReference>
<evidence type="ECO:0000256" key="6">
    <source>
        <dbReference type="ARBA" id="ARBA00022801"/>
    </source>
</evidence>
<feature type="compositionally biased region" description="Basic and acidic residues" evidence="10">
    <location>
        <begin position="39"/>
        <end position="72"/>
    </location>
</feature>
<dbReference type="GO" id="GO:0006465">
    <property type="term" value="P:signal peptide processing"/>
    <property type="evidence" value="ECO:0007669"/>
    <property type="project" value="InterPro"/>
</dbReference>
<evidence type="ECO:0000313" key="13">
    <source>
        <dbReference type="Proteomes" id="UP001200537"/>
    </source>
</evidence>
<dbReference type="PROSITE" id="PS00760">
    <property type="entry name" value="SPASE_I_2"/>
    <property type="match status" value="1"/>
</dbReference>
<name>A0AAJ1EXT3_9ACTO</name>
<feature type="active site" evidence="7">
    <location>
        <position position="214"/>
    </location>
</feature>
<dbReference type="GO" id="GO:0005886">
    <property type="term" value="C:plasma membrane"/>
    <property type="evidence" value="ECO:0007669"/>
    <property type="project" value="UniProtKB-SubCell"/>
</dbReference>
<dbReference type="PRINTS" id="PR00727">
    <property type="entry name" value="LEADERPTASE"/>
</dbReference>
<dbReference type="GO" id="GO:0004252">
    <property type="term" value="F:serine-type endopeptidase activity"/>
    <property type="evidence" value="ECO:0007669"/>
    <property type="project" value="InterPro"/>
</dbReference>
<reference evidence="12" key="1">
    <citation type="submission" date="2022-01" db="EMBL/GenBank/DDBJ databases">
        <title>Collection of gut derived symbiotic bacterial strains cultured from healthy donors.</title>
        <authorList>
            <person name="Lin H."/>
            <person name="Kohout C."/>
            <person name="Waligurski E."/>
            <person name="Pamer E.G."/>
        </authorList>
    </citation>
    <scope>NUCLEOTIDE SEQUENCE</scope>
    <source>
        <strain evidence="12">DFI.7.46</strain>
    </source>
</reference>
<dbReference type="PROSITE" id="PS00501">
    <property type="entry name" value="SPASE_I_1"/>
    <property type="match status" value="1"/>
</dbReference>
<dbReference type="InterPro" id="IPR019757">
    <property type="entry name" value="Pept_S26A_signal_pept_1_Lys-AS"/>
</dbReference>
<sequence length="309" mass="34635">MGDFQPASGLPKRSERRKRSETSDIVSSYLKIPTENPEENQREPLIEAEPPAKPRHFEPRRALKEDPRKLSDSETAAVNHSRKGQENSEEKELSPAPRPPQEDKASPQTEAKSTAANQGQSEKIANATSKIKTQWEKLRARPAFRLLVRIAEVIIVVSAVGILVATFFMSVLQIRGESMTPTLRDGDLVVASRHSSFQSGDIIAFYYNNKVLLKRVIGQPGDWIDMREDGTIVVNKKPLRENYVKGSKIGKTDIKFPYQVPEHRYFVLGDHRSISLDSRTKAIGTVSEDQVVGKAMLIVWPLSHFGGVR</sequence>